<keyword evidence="9" id="KW-0539">Nucleus</keyword>
<dbReference type="GeneTree" id="ENSGT00940000161524"/>
<evidence type="ECO:0000256" key="1">
    <source>
        <dbReference type="ARBA" id="ARBA00004123"/>
    </source>
</evidence>
<dbReference type="Pfam" id="PF00096">
    <property type="entry name" value="zf-C2H2"/>
    <property type="match status" value="3"/>
</dbReference>
<protein>
    <recommendedName>
        <fullName evidence="12">C2H2-type domain-containing protein</fullName>
    </recommendedName>
</protein>
<dbReference type="PROSITE" id="PS50157">
    <property type="entry name" value="ZINC_FINGER_C2H2_2"/>
    <property type="match status" value="8"/>
</dbReference>
<feature type="domain" description="C2H2-type" evidence="12">
    <location>
        <begin position="399"/>
        <end position="426"/>
    </location>
</feature>
<evidence type="ECO:0000256" key="6">
    <source>
        <dbReference type="ARBA" id="ARBA00023015"/>
    </source>
</evidence>
<dbReference type="Bgee" id="ENSMGAG00000009067">
    <property type="expression patterns" value="Expressed in gizzard and 10 other cell types or tissues"/>
</dbReference>
<evidence type="ECO:0000313" key="14">
    <source>
        <dbReference type="Proteomes" id="UP000001645"/>
    </source>
</evidence>
<keyword evidence="3" id="KW-0677">Repeat</keyword>
<keyword evidence="5" id="KW-0862">Zinc</keyword>
<keyword evidence="14" id="KW-1185">Reference proteome</keyword>
<reference evidence="13 14" key="1">
    <citation type="journal article" date="2010" name="PLoS Biol.">
        <title>Multi-platform next-generation sequencing of the domestic turkey (Meleagris gallopavo): genome assembly and analysis.</title>
        <authorList>
            <person name="Dalloul R.A."/>
            <person name="Long J.A."/>
            <person name="Zimin A.V."/>
            <person name="Aslam L."/>
            <person name="Beal K."/>
            <person name="Blomberg L.A."/>
            <person name="Bouffard P."/>
            <person name="Burt D.W."/>
            <person name="Crasta O."/>
            <person name="Crooijmans R.P."/>
            <person name="Cooper K."/>
            <person name="Coulombe R.A."/>
            <person name="De S."/>
            <person name="Delany M.E."/>
            <person name="Dodgson J.B."/>
            <person name="Dong J.J."/>
            <person name="Evans C."/>
            <person name="Frederickson K.M."/>
            <person name="Flicek P."/>
            <person name="Florea L."/>
            <person name="Folkerts O."/>
            <person name="Groenen M.A."/>
            <person name="Harkins T.T."/>
            <person name="Herrero J."/>
            <person name="Hoffmann S."/>
            <person name="Megens H.J."/>
            <person name="Jiang A."/>
            <person name="de Jong P."/>
            <person name="Kaiser P."/>
            <person name="Kim H."/>
            <person name="Kim K.W."/>
            <person name="Kim S."/>
            <person name="Langenberger D."/>
            <person name="Lee M.K."/>
            <person name="Lee T."/>
            <person name="Mane S."/>
            <person name="Marcais G."/>
            <person name="Marz M."/>
            <person name="McElroy A.P."/>
            <person name="Modise T."/>
            <person name="Nefedov M."/>
            <person name="Notredame C."/>
            <person name="Paton I.R."/>
            <person name="Payne W.S."/>
            <person name="Pertea G."/>
            <person name="Prickett D."/>
            <person name="Puiu D."/>
            <person name="Qioa D."/>
            <person name="Raineri E."/>
            <person name="Ruffier M."/>
            <person name="Salzberg S.L."/>
            <person name="Schatz M.C."/>
            <person name="Scheuring C."/>
            <person name="Schmidt C.J."/>
            <person name="Schroeder S."/>
            <person name="Searle S.M."/>
            <person name="Smith E.J."/>
            <person name="Smith J."/>
            <person name="Sonstegard T.S."/>
            <person name="Stadler P.F."/>
            <person name="Tafer H."/>
            <person name="Tu Z.J."/>
            <person name="Van Tassell C.P."/>
            <person name="Vilella A.J."/>
            <person name="Williams K.P."/>
            <person name="Yorke J.A."/>
            <person name="Zhang L."/>
            <person name="Zhang H.B."/>
            <person name="Zhang X."/>
            <person name="Zhang Y."/>
            <person name="Reed K.M."/>
        </authorList>
    </citation>
    <scope>NUCLEOTIDE SEQUENCE [LARGE SCALE GENOMIC DNA]</scope>
</reference>
<feature type="compositionally biased region" description="Basic and acidic residues" evidence="11">
    <location>
        <begin position="553"/>
        <end position="571"/>
    </location>
</feature>
<keyword evidence="8" id="KW-0804">Transcription</keyword>
<dbReference type="InterPro" id="IPR013087">
    <property type="entry name" value="Znf_C2H2_type"/>
</dbReference>
<dbReference type="AlphaFoldDB" id="G1NA31"/>
<dbReference type="HOGENOM" id="CLU_002678_2_1_1"/>
<dbReference type="InterPro" id="IPR036236">
    <property type="entry name" value="Znf_C2H2_sf"/>
</dbReference>
<feature type="region of interest" description="Disordered" evidence="11">
    <location>
        <begin position="226"/>
        <end position="257"/>
    </location>
</feature>
<evidence type="ECO:0000259" key="12">
    <source>
        <dbReference type="PROSITE" id="PS50157"/>
    </source>
</evidence>
<evidence type="ECO:0000256" key="10">
    <source>
        <dbReference type="PROSITE-ProRule" id="PRU00042"/>
    </source>
</evidence>
<feature type="domain" description="C2H2-type" evidence="12">
    <location>
        <begin position="371"/>
        <end position="398"/>
    </location>
</feature>
<dbReference type="PANTHER" id="PTHR24379:SF121">
    <property type="entry name" value="C2H2-TYPE DOMAIN-CONTAINING PROTEIN"/>
    <property type="match status" value="1"/>
</dbReference>
<evidence type="ECO:0000256" key="3">
    <source>
        <dbReference type="ARBA" id="ARBA00022737"/>
    </source>
</evidence>
<keyword evidence="4 10" id="KW-0863">Zinc-finger</keyword>
<evidence type="ECO:0000256" key="9">
    <source>
        <dbReference type="ARBA" id="ARBA00023242"/>
    </source>
</evidence>
<comment type="subcellular location">
    <subcellularLocation>
        <location evidence="1">Nucleus</location>
    </subcellularLocation>
</comment>
<dbReference type="Gene3D" id="3.30.160.60">
    <property type="entry name" value="Classic Zinc Finger"/>
    <property type="match status" value="6"/>
</dbReference>
<dbReference type="SUPFAM" id="SSF57667">
    <property type="entry name" value="beta-beta-alpha zinc fingers"/>
    <property type="match status" value="5"/>
</dbReference>
<dbReference type="InParanoid" id="G1NA31"/>
<feature type="region of interest" description="Disordered" evidence="11">
    <location>
        <begin position="525"/>
        <end position="571"/>
    </location>
</feature>
<dbReference type="PROSITE" id="PS00028">
    <property type="entry name" value="ZINC_FINGER_C2H2_1"/>
    <property type="match status" value="5"/>
</dbReference>
<dbReference type="GO" id="GO:0003677">
    <property type="term" value="F:DNA binding"/>
    <property type="evidence" value="ECO:0007669"/>
    <property type="project" value="UniProtKB-KW"/>
</dbReference>
<proteinExistence type="predicted"/>
<dbReference type="GO" id="GO:0005634">
    <property type="term" value="C:nucleus"/>
    <property type="evidence" value="ECO:0007669"/>
    <property type="project" value="UniProtKB-SubCell"/>
</dbReference>
<evidence type="ECO:0000256" key="7">
    <source>
        <dbReference type="ARBA" id="ARBA00023125"/>
    </source>
</evidence>
<organism evidence="13 14">
    <name type="scientific">Meleagris gallopavo</name>
    <name type="common">Wild turkey</name>
    <dbReference type="NCBI Taxonomy" id="9103"/>
    <lineage>
        <taxon>Eukaryota</taxon>
        <taxon>Metazoa</taxon>
        <taxon>Chordata</taxon>
        <taxon>Craniata</taxon>
        <taxon>Vertebrata</taxon>
        <taxon>Euteleostomi</taxon>
        <taxon>Archelosauria</taxon>
        <taxon>Archosauria</taxon>
        <taxon>Dinosauria</taxon>
        <taxon>Saurischia</taxon>
        <taxon>Theropoda</taxon>
        <taxon>Coelurosauria</taxon>
        <taxon>Aves</taxon>
        <taxon>Neognathae</taxon>
        <taxon>Galloanserae</taxon>
        <taxon>Galliformes</taxon>
        <taxon>Phasianidae</taxon>
        <taxon>Meleagridinae</taxon>
        <taxon>Meleagris</taxon>
    </lineage>
</organism>
<dbReference type="Proteomes" id="UP000001645">
    <property type="component" value="Chromosome 22"/>
</dbReference>
<dbReference type="FunFam" id="3.30.160.60:FF:000049">
    <property type="entry name" value="transcriptional repressor CTCF isoform X1"/>
    <property type="match status" value="1"/>
</dbReference>
<feature type="domain" description="C2H2-type" evidence="12">
    <location>
        <begin position="427"/>
        <end position="455"/>
    </location>
</feature>
<feature type="compositionally biased region" description="Basic and acidic residues" evidence="11">
    <location>
        <begin position="226"/>
        <end position="252"/>
    </location>
</feature>
<feature type="domain" description="C2H2-type" evidence="12">
    <location>
        <begin position="487"/>
        <end position="514"/>
    </location>
</feature>
<dbReference type="FunFam" id="3.30.160.60:FF:000802">
    <property type="entry name" value="CCCTC-binding factor like"/>
    <property type="match status" value="1"/>
</dbReference>
<feature type="domain" description="C2H2-type" evidence="12">
    <location>
        <begin position="342"/>
        <end position="370"/>
    </location>
</feature>
<feature type="domain" description="C2H2-type" evidence="12">
    <location>
        <begin position="286"/>
        <end position="313"/>
    </location>
</feature>
<dbReference type="PANTHER" id="PTHR24379">
    <property type="entry name" value="KRAB AND ZINC FINGER DOMAIN-CONTAINING"/>
    <property type="match status" value="1"/>
</dbReference>
<keyword evidence="7" id="KW-0238">DNA-binding</keyword>
<evidence type="ECO:0000256" key="2">
    <source>
        <dbReference type="ARBA" id="ARBA00022723"/>
    </source>
</evidence>
<accession>G1NA31</accession>
<name>G1NA31_MELGA</name>
<evidence type="ECO:0000256" key="11">
    <source>
        <dbReference type="SAM" id="MobiDB-lite"/>
    </source>
</evidence>
<dbReference type="FunFam" id="3.30.160.60:FF:000446">
    <property type="entry name" value="Zinc finger protein"/>
    <property type="match status" value="2"/>
</dbReference>
<feature type="domain" description="C2H2-type" evidence="12">
    <location>
        <begin position="314"/>
        <end position="341"/>
    </location>
</feature>
<feature type="compositionally biased region" description="Basic residues" evidence="11">
    <location>
        <begin position="542"/>
        <end position="552"/>
    </location>
</feature>
<keyword evidence="2" id="KW-0479">Metal-binding</keyword>
<reference evidence="13" key="3">
    <citation type="submission" date="2025-09" db="UniProtKB">
        <authorList>
            <consortium name="Ensembl"/>
        </authorList>
    </citation>
    <scope>IDENTIFICATION</scope>
</reference>
<evidence type="ECO:0000256" key="5">
    <source>
        <dbReference type="ARBA" id="ARBA00022833"/>
    </source>
</evidence>
<reference evidence="13" key="2">
    <citation type="submission" date="2025-08" db="UniProtKB">
        <authorList>
            <consortium name="Ensembl"/>
        </authorList>
    </citation>
    <scope>IDENTIFICATION</scope>
</reference>
<feature type="domain" description="C2H2-type" evidence="12">
    <location>
        <begin position="457"/>
        <end position="481"/>
    </location>
</feature>
<keyword evidence="6" id="KW-0805">Transcription regulation</keyword>
<dbReference type="SMART" id="SM00355">
    <property type="entry name" value="ZnF_C2H2"/>
    <property type="match status" value="8"/>
</dbReference>
<evidence type="ECO:0000256" key="8">
    <source>
        <dbReference type="ARBA" id="ARBA00023163"/>
    </source>
</evidence>
<dbReference type="GO" id="GO:0008270">
    <property type="term" value="F:zinc ion binding"/>
    <property type="evidence" value="ECO:0007669"/>
    <property type="project" value="UniProtKB-KW"/>
</dbReference>
<evidence type="ECO:0000256" key="4">
    <source>
        <dbReference type="ARBA" id="ARBA00022771"/>
    </source>
</evidence>
<evidence type="ECO:0000313" key="13">
    <source>
        <dbReference type="Ensembl" id="ENSMGAP00000009338.3"/>
    </source>
</evidence>
<dbReference type="Ensembl" id="ENSMGAT00000010157.3">
    <property type="protein sequence ID" value="ENSMGAP00000009338.3"/>
    <property type="gene ID" value="ENSMGAG00000009067.3"/>
</dbReference>
<sequence>MVVREVWGDGVMRGRCEWTQRCGCARGGLRAEEQGKSGELGRKDHGSFALILTVLSKQASSLANKVFGLLEPFTEIKGAVRNWDGTEEGRIIPEKERSGVSDAMMGTSDPTEWSLSPEDSEKHLLTLQTVCLRAEEDDVEGFCHITAHSQEEVMLAVPATVAVVVQHGQGVPVSGHEAVCDLCDLGLVQINILQEGKAESSENKSVEGAHDMLLIEVQQLAQSEEDGGKEAEGLSCKASDDLSDSHDEDKNHKYASPSVQAVIRNPKYLKSQMSASPQKKEEKAVFSCELCTYTSLKISSLNRHRKIHSKEKCHVCHICLKAFRTAALLQNHLNVHTGTRPYKCSDCDMAFVTSGELARHRRYKHTFEKPFKCSVCKYSSVEASKLKRHVRSHTGERPYACYLCTYAGKDAYKLKRHMATHSGEKPHECYICHTKFAQSGNMKAHMLRKHGENVPKYQCPHCSTYIAQKRDLGVHLQNVHSHMAVAGQCSHCEAAFHNHYALTQHKKIHRDGRSFECDQCSSACKQGDVHKHPENSGLVRVKTARSSKRSKDRRKESENLKHAKQEDVSTVKSEHCAREIVRVLEGIEATALKAEDRTTS</sequence>
<dbReference type="FunFam" id="3.30.160.60:FF:000373">
    <property type="entry name" value="Putative transcriptional repressor ctcf"/>
    <property type="match status" value="1"/>
</dbReference>